<dbReference type="Pfam" id="PF01797">
    <property type="entry name" value="Y1_Tnp"/>
    <property type="match status" value="1"/>
</dbReference>
<dbReference type="PANTHER" id="PTHR36966">
    <property type="entry name" value="REP-ASSOCIATED TYROSINE TRANSPOSASE"/>
    <property type="match status" value="1"/>
</dbReference>
<dbReference type="RefSeq" id="WP_353565312.1">
    <property type="nucleotide sequence ID" value="NZ_BAABRI010000002.1"/>
</dbReference>
<evidence type="ECO:0000313" key="2">
    <source>
        <dbReference type="EMBL" id="GAA5481155.1"/>
    </source>
</evidence>
<proteinExistence type="predicted"/>
<dbReference type="PANTHER" id="PTHR36966:SF1">
    <property type="entry name" value="REP-ASSOCIATED TYROSINE TRANSPOSASE"/>
    <property type="match status" value="1"/>
</dbReference>
<reference evidence="2 3" key="1">
    <citation type="submission" date="2024-02" db="EMBL/GenBank/DDBJ databases">
        <title>Haloferula sargassicola NBRC 104335.</title>
        <authorList>
            <person name="Ichikawa N."/>
            <person name="Katano-Makiyama Y."/>
            <person name="Hidaka K."/>
        </authorList>
    </citation>
    <scope>NUCLEOTIDE SEQUENCE [LARGE SCALE GENOMIC DNA]</scope>
    <source>
        <strain evidence="2 3">NBRC 104335</strain>
    </source>
</reference>
<dbReference type="Gene3D" id="3.30.70.1290">
    <property type="entry name" value="Transposase IS200-like"/>
    <property type="match status" value="1"/>
</dbReference>
<comment type="caution">
    <text evidence="2">The sequence shown here is derived from an EMBL/GenBank/DDBJ whole genome shotgun (WGS) entry which is preliminary data.</text>
</comment>
<organism evidence="2 3">
    <name type="scientific">Haloferula sargassicola</name>
    <dbReference type="NCBI Taxonomy" id="490096"/>
    <lineage>
        <taxon>Bacteria</taxon>
        <taxon>Pseudomonadati</taxon>
        <taxon>Verrucomicrobiota</taxon>
        <taxon>Verrucomicrobiia</taxon>
        <taxon>Verrucomicrobiales</taxon>
        <taxon>Verrucomicrobiaceae</taxon>
        <taxon>Haloferula</taxon>
    </lineage>
</organism>
<dbReference type="InterPro" id="IPR002686">
    <property type="entry name" value="Transposase_17"/>
</dbReference>
<gene>
    <name evidence="2" type="ORF">Hsar01_00362</name>
</gene>
<evidence type="ECO:0000259" key="1">
    <source>
        <dbReference type="SMART" id="SM01321"/>
    </source>
</evidence>
<name>A0ABP9UHL8_9BACT</name>
<dbReference type="SUPFAM" id="SSF143422">
    <property type="entry name" value="Transposase IS200-like"/>
    <property type="match status" value="1"/>
</dbReference>
<dbReference type="SMART" id="SM01321">
    <property type="entry name" value="Y1_Tnp"/>
    <property type="match status" value="1"/>
</dbReference>
<dbReference type="Proteomes" id="UP001476282">
    <property type="component" value="Unassembled WGS sequence"/>
</dbReference>
<evidence type="ECO:0000313" key="3">
    <source>
        <dbReference type="Proteomes" id="UP001476282"/>
    </source>
</evidence>
<keyword evidence="3" id="KW-1185">Reference proteome</keyword>
<accession>A0ABP9UHL8</accession>
<dbReference type="InterPro" id="IPR036515">
    <property type="entry name" value="Transposase_17_sf"/>
</dbReference>
<feature type="domain" description="Transposase IS200-like" evidence="1">
    <location>
        <begin position="87"/>
        <end position="191"/>
    </location>
</feature>
<dbReference type="EMBL" id="BAABRI010000002">
    <property type="protein sequence ID" value="GAA5481155.1"/>
    <property type="molecule type" value="Genomic_DNA"/>
</dbReference>
<dbReference type="InterPro" id="IPR052715">
    <property type="entry name" value="RAYT_transposase"/>
</dbReference>
<protein>
    <recommendedName>
        <fullName evidence="1">Transposase IS200-like domain-containing protein</fullName>
    </recommendedName>
</protein>
<sequence length="212" mass="25132">MPDWSALHFFRRGGELDHCANRLPHWQQEQSCLFLTFRLADSLPAHLLKRFGEERDAWLQFHPRPWNPATEMEYHRRFSATLDRWLDAGHGSCVLRQVRCQDCLRSVFTRFDGDRYLQHAFVIMPNHVHLLFSLAEKADLSSLVRAWKSTSARRIHQQVGGNGNLWQKDYFDRLVRGPQHFAKIARYLRKNRDACPHSFLHEAPWLTEWLDS</sequence>